<feature type="compositionally biased region" description="Polar residues" evidence="1">
    <location>
        <begin position="227"/>
        <end position="243"/>
    </location>
</feature>
<dbReference type="AlphaFoldDB" id="A0A674IJV5"/>
<dbReference type="GeneTree" id="ENSGT00940000164559"/>
<reference evidence="2" key="1">
    <citation type="submission" date="2025-08" db="UniProtKB">
        <authorList>
            <consortium name="Ensembl"/>
        </authorList>
    </citation>
    <scope>IDENTIFICATION</scope>
</reference>
<name>A0A674IJV5_9SAUR</name>
<dbReference type="InParanoid" id="A0A674IJV5"/>
<feature type="region of interest" description="Disordered" evidence="1">
    <location>
        <begin position="183"/>
        <end position="244"/>
    </location>
</feature>
<dbReference type="Ensembl" id="ENSTMTT00000008312.1">
    <property type="protein sequence ID" value="ENSTMTP00000008047.1"/>
    <property type="gene ID" value="ENSTMTG00000005857.1"/>
</dbReference>
<keyword evidence="3" id="KW-1185">Reference proteome</keyword>
<organism evidence="2 3">
    <name type="scientific">Terrapene triunguis</name>
    <name type="common">Three-toed box turtle</name>
    <dbReference type="NCBI Taxonomy" id="2587831"/>
    <lineage>
        <taxon>Eukaryota</taxon>
        <taxon>Metazoa</taxon>
        <taxon>Chordata</taxon>
        <taxon>Craniata</taxon>
        <taxon>Vertebrata</taxon>
        <taxon>Euteleostomi</taxon>
        <taxon>Archelosauria</taxon>
        <taxon>Testudinata</taxon>
        <taxon>Testudines</taxon>
        <taxon>Cryptodira</taxon>
        <taxon>Durocryptodira</taxon>
        <taxon>Testudinoidea</taxon>
        <taxon>Emydidae</taxon>
        <taxon>Terrapene</taxon>
    </lineage>
</organism>
<feature type="region of interest" description="Disordered" evidence="1">
    <location>
        <begin position="292"/>
        <end position="315"/>
    </location>
</feature>
<proteinExistence type="predicted"/>
<protein>
    <submittedName>
        <fullName evidence="2">Uncharacterized protein</fullName>
    </submittedName>
</protein>
<evidence type="ECO:0000313" key="2">
    <source>
        <dbReference type="Ensembl" id="ENSTMTP00000008047.1"/>
    </source>
</evidence>
<dbReference type="Proteomes" id="UP000472274">
    <property type="component" value="Unplaced"/>
</dbReference>
<evidence type="ECO:0000256" key="1">
    <source>
        <dbReference type="SAM" id="MobiDB-lite"/>
    </source>
</evidence>
<reference evidence="2" key="2">
    <citation type="submission" date="2025-09" db="UniProtKB">
        <authorList>
            <consortium name="Ensembl"/>
        </authorList>
    </citation>
    <scope>IDENTIFICATION</scope>
</reference>
<accession>A0A674IJV5</accession>
<evidence type="ECO:0000313" key="3">
    <source>
        <dbReference type="Proteomes" id="UP000472274"/>
    </source>
</evidence>
<sequence length="464" mass="49596">MHTHTCTLTNTCLHTHTHPFTFTPPCTPTCTPTPACMHTPACTHPPTHTCLHTHPPAQAHACIHTHLHTYLHNHLHTHHTRLHTHPHTPAHVYSPVCTLTPTNTRICLHTDTYMPACTFTHLPAHTHIFTLTCLCAPAVRGQGSRSAVRSNRVFLMGLFHRSQARALPQTIHSAELLANQPGRIEKPNLPAGTCSHTALRGHQPSREPCPVRPPAPSPIASSHSSETLPRQGSESPQGAQAQPSLHWGREFPSKATAHVNASSTFSLQRHRQESAFSPPHTYGYICGPLRSELGAGPAPEEDDDPDAEGGGCQSMPFLRRYCRTPSSSRSEAEGSLGGSLLNGWGSVSEENFTSTRCSLVSSSDGSFLVDANFAQALAVAVDSFCFGLSPSEAEQVQGGGAPPGRASRGLALRGPRASWGSVCGVQPSFSSGRADGPWSPGHSGEVFAQVSRLGARYSLCPASV</sequence>